<protein>
    <submittedName>
        <fullName evidence="7">Uncharacterized protein</fullName>
    </submittedName>
</protein>
<sequence>MEMEEGFGRNKKQTTICVNSLHGTGDRNAEQRGISDTWIGVINGLSRFKPKYVLKGCVFLFGVSIIGFGSLEWCYSATFFIPIAICIQLMVGFQMGTYFTTCYTIICLEFTKNLASAKIEVYYSIGLIIGPPLAGFVFQLGEIYGVGFCVPFYVFGIIAIFSSNNIGNVTYRQLLSNVGIMINVLITMNAGALIGFNTTTLELHLEDIASLSSSMVGLVFLISGVSLVVFNHIWEHLAEKISNKFVISLIGCFSALVCLTIIGPIPMIEIEPQLYLVIISQVLLGLGISAILVGTFAQGSRETIRGGLTESSSTTAVVSSLFTTFEALGDAIGPVVGGTLMESYDYSWSSFPFFAFQLFLMGAIIVFCMWRSFSKSDQDDFSLDGSSISSADSEYIDAKKIRKTGSMSVHVVRM</sequence>
<keyword evidence="4 6" id="KW-1133">Transmembrane helix</keyword>
<feature type="transmembrane region" description="Helical" evidence="6">
    <location>
        <begin position="121"/>
        <end position="138"/>
    </location>
</feature>
<feature type="transmembrane region" description="Helical" evidence="6">
    <location>
        <begin position="77"/>
        <end position="100"/>
    </location>
</feature>
<dbReference type="Proteomes" id="UP000759131">
    <property type="component" value="Unassembled WGS sequence"/>
</dbReference>
<dbReference type="InterPro" id="IPR036259">
    <property type="entry name" value="MFS_trans_sf"/>
</dbReference>
<dbReference type="GO" id="GO:0022857">
    <property type="term" value="F:transmembrane transporter activity"/>
    <property type="evidence" value="ECO:0007669"/>
    <property type="project" value="InterPro"/>
</dbReference>
<dbReference type="OrthoDB" id="6430902at2759"/>
<feature type="transmembrane region" description="Helical" evidence="6">
    <location>
        <begin position="316"/>
        <end position="336"/>
    </location>
</feature>
<dbReference type="EMBL" id="CAJPIZ010001022">
    <property type="protein sequence ID" value="CAG2102739.1"/>
    <property type="molecule type" value="Genomic_DNA"/>
</dbReference>
<evidence type="ECO:0000256" key="6">
    <source>
        <dbReference type="SAM" id="Phobius"/>
    </source>
</evidence>
<dbReference type="InterPro" id="IPR050930">
    <property type="entry name" value="MFS_Vesicular_Transporter"/>
</dbReference>
<keyword evidence="8" id="KW-1185">Reference proteome</keyword>
<dbReference type="PANTHER" id="PTHR23506:SF26">
    <property type="entry name" value="MFS-TYPE TRANSPORTER SLC18B1"/>
    <property type="match status" value="1"/>
</dbReference>
<keyword evidence="5 6" id="KW-0472">Membrane</keyword>
<feature type="transmembrane region" description="Helical" evidence="6">
    <location>
        <begin position="174"/>
        <end position="196"/>
    </location>
</feature>
<name>A0A7R9PVY1_9ACAR</name>
<dbReference type="Gene3D" id="1.20.1250.20">
    <property type="entry name" value="MFS general substrate transporter like domains"/>
    <property type="match status" value="2"/>
</dbReference>
<gene>
    <name evidence="7" type="ORF">OSB1V03_LOCUS2774</name>
</gene>
<feature type="transmembrane region" description="Helical" evidence="6">
    <location>
        <begin position="274"/>
        <end position="296"/>
    </location>
</feature>
<accession>A0A7R9PVY1</accession>
<feature type="transmembrane region" description="Helical" evidence="6">
    <location>
        <begin position="245"/>
        <end position="268"/>
    </location>
</feature>
<evidence type="ECO:0000256" key="2">
    <source>
        <dbReference type="ARBA" id="ARBA00022448"/>
    </source>
</evidence>
<evidence type="ECO:0000313" key="8">
    <source>
        <dbReference type="Proteomes" id="UP000759131"/>
    </source>
</evidence>
<feature type="transmembrane region" description="Helical" evidence="6">
    <location>
        <begin position="348"/>
        <end position="370"/>
    </location>
</feature>
<reference evidence="7" key="1">
    <citation type="submission" date="2020-11" db="EMBL/GenBank/DDBJ databases">
        <authorList>
            <person name="Tran Van P."/>
        </authorList>
    </citation>
    <scope>NUCLEOTIDE SEQUENCE</scope>
</reference>
<feature type="transmembrane region" description="Helical" evidence="6">
    <location>
        <begin position="144"/>
        <end position="162"/>
    </location>
</feature>
<dbReference type="GO" id="GO:0016020">
    <property type="term" value="C:membrane"/>
    <property type="evidence" value="ECO:0007669"/>
    <property type="project" value="UniProtKB-SubCell"/>
</dbReference>
<dbReference type="EMBL" id="OC855597">
    <property type="protein sequence ID" value="CAD7622309.1"/>
    <property type="molecule type" value="Genomic_DNA"/>
</dbReference>
<proteinExistence type="predicted"/>
<evidence type="ECO:0000256" key="4">
    <source>
        <dbReference type="ARBA" id="ARBA00022989"/>
    </source>
</evidence>
<evidence type="ECO:0000256" key="5">
    <source>
        <dbReference type="ARBA" id="ARBA00023136"/>
    </source>
</evidence>
<dbReference type="AlphaFoldDB" id="A0A7R9PVY1"/>
<dbReference type="PANTHER" id="PTHR23506">
    <property type="entry name" value="GH10249P"/>
    <property type="match status" value="1"/>
</dbReference>
<feature type="transmembrane region" description="Helical" evidence="6">
    <location>
        <begin position="208"/>
        <end position="233"/>
    </location>
</feature>
<evidence type="ECO:0000256" key="3">
    <source>
        <dbReference type="ARBA" id="ARBA00022692"/>
    </source>
</evidence>
<dbReference type="SUPFAM" id="SSF103473">
    <property type="entry name" value="MFS general substrate transporter"/>
    <property type="match status" value="1"/>
</dbReference>
<keyword evidence="3 6" id="KW-0812">Transmembrane</keyword>
<feature type="transmembrane region" description="Helical" evidence="6">
    <location>
        <begin position="52"/>
        <end position="71"/>
    </location>
</feature>
<comment type="subcellular location">
    <subcellularLocation>
        <location evidence="1">Membrane</location>
        <topology evidence="1">Multi-pass membrane protein</topology>
    </subcellularLocation>
</comment>
<evidence type="ECO:0000256" key="1">
    <source>
        <dbReference type="ARBA" id="ARBA00004141"/>
    </source>
</evidence>
<evidence type="ECO:0000313" key="7">
    <source>
        <dbReference type="EMBL" id="CAD7622309.1"/>
    </source>
</evidence>
<dbReference type="Pfam" id="PF07690">
    <property type="entry name" value="MFS_1"/>
    <property type="match status" value="1"/>
</dbReference>
<organism evidence="7">
    <name type="scientific">Medioppia subpectinata</name>
    <dbReference type="NCBI Taxonomy" id="1979941"/>
    <lineage>
        <taxon>Eukaryota</taxon>
        <taxon>Metazoa</taxon>
        <taxon>Ecdysozoa</taxon>
        <taxon>Arthropoda</taxon>
        <taxon>Chelicerata</taxon>
        <taxon>Arachnida</taxon>
        <taxon>Acari</taxon>
        <taxon>Acariformes</taxon>
        <taxon>Sarcoptiformes</taxon>
        <taxon>Oribatida</taxon>
        <taxon>Brachypylina</taxon>
        <taxon>Oppioidea</taxon>
        <taxon>Oppiidae</taxon>
        <taxon>Medioppia</taxon>
    </lineage>
</organism>
<dbReference type="InterPro" id="IPR011701">
    <property type="entry name" value="MFS"/>
</dbReference>
<keyword evidence="2" id="KW-0813">Transport</keyword>